<dbReference type="EMBL" id="JABDTM020018628">
    <property type="protein sequence ID" value="KAH0817913.1"/>
    <property type="molecule type" value="Genomic_DNA"/>
</dbReference>
<feature type="coiled-coil region" evidence="2">
    <location>
        <begin position="328"/>
        <end position="476"/>
    </location>
</feature>
<feature type="compositionally biased region" description="Basic and acidic residues" evidence="3">
    <location>
        <begin position="507"/>
        <end position="528"/>
    </location>
</feature>
<comment type="caution">
    <text evidence="5">The sequence shown here is derived from an EMBL/GenBank/DDBJ whole genome shotgun (WGS) entry which is preliminary data.</text>
</comment>
<dbReference type="Gene3D" id="2.60.450.20">
    <property type="match status" value="1"/>
</dbReference>
<dbReference type="Proteomes" id="UP000719412">
    <property type="component" value="Unassembled WGS sequence"/>
</dbReference>
<evidence type="ECO:0000259" key="4">
    <source>
        <dbReference type="Pfam" id="PF07202"/>
    </source>
</evidence>
<feature type="compositionally biased region" description="Polar residues" evidence="3">
    <location>
        <begin position="542"/>
        <end position="560"/>
    </location>
</feature>
<keyword evidence="2" id="KW-0175">Coiled coil</keyword>
<reference evidence="5" key="1">
    <citation type="journal article" date="2020" name="J Insects Food Feed">
        <title>The yellow mealworm (Tenebrio molitor) genome: a resource for the emerging insects as food and feed industry.</title>
        <authorList>
            <person name="Eriksson T."/>
            <person name="Andere A."/>
            <person name="Kelstrup H."/>
            <person name="Emery V."/>
            <person name="Picard C."/>
        </authorList>
    </citation>
    <scope>NUCLEOTIDE SEQUENCE</scope>
    <source>
        <strain evidence="5">Stoneville</strain>
        <tissue evidence="5">Whole head</tissue>
    </source>
</reference>
<dbReference type="GO" id="GO:0061511">
    <property type="term" value="P:centriole elongation"/>
    <property type="evidence" value="ECO:0007669"/>
    <property type="project" value="TreeGrafter"/>
</dbReference>
<proteinExistence type="inferred from homology"/>
<evidence type="ECO:0000256" key="2">
    <source>
        <dbReference type="SAM" id="Coils"/>
    </source>
</evidence>
<feature type="compositionally biased region" description="Basic and acidic residues" evidence="3">
    <location>
        <begin position="561"/>
        <end position="571"/>
    </location>
</feature>
<dbReference type="GO" id="GO:0015631">
    <property type="term" value="F:tubulin binding"/>
    <property type="evidence" value="ECO:0007669"/>
    <property type="project" value="TreeGrafter"/>
</dbReference>
<feature type="compositionally biased region" description="Basic residues" evidence="3">
    <location>
        <begin position="120"/>
        <end position="129"/>
    </location>
</feature>
<dbReference type="GO" id="GO:0060271">
    <property type="term" value="P:cilium assembly"/>
    <property type="evidence" value="ECO:0007669"/>
    <property type="project" value="TreeGrafter"/>
</dbReference>
<feature type="region of interest" description="Disordered" evidence="3">
    <location>
        <begin position="120"/>
        <end position="142"/>
    </location>
</feature>
<dbReference type="InterPro" id="IPR009852">
    <property type="entry name" value="CENPJ_C_dom"/>
</dbReference>
<dbReference type="GO" id="GO:0005813">
    <property type="term" value="C:centrosome"/>
    <property type="evidence" value="ECO:0007669"/>
    <property type="project" value="TreeGrafter"/>
</dbReference>
<feature type="region of interest" description="Disordered" evidence="3">
    <location>
        <begin position="507"/>
        <end position="577"/>
    </location>
</feature>
<dbReference type="PANTHER" id="PTHR10331:SF6">
    <property type="entry name" value="SPINDLE ASSEMBLY ABNORMAL 4"/>
    <property type="match status" value="1"/>
</dbReference>
<comment type="similarity">
    <text evidence="1">Belongs to the TCP10 family.</text>
</comment>
<reference evidence="5" key="2">
    <citation type="submission" date="2021-08" db="EMBL/GenBank/DDBJ databases">
        <authorList>
            <person name="Eriksson T."/>
        </authorList>
    </citation>
    <scope>NUCLEOTIDE SEQUENCE</scope>
    <source>
        <strain evidence="5">Stoneville</strain>
        <tissue evidence="5">Whole head</tissue>
    </source>
</reference>
<evidence type="ECO:0000313" key="5">
    <source>
        <dbReference type="EMBL" id="KAH0817913.1"/>
    </source>
</evidence>
<evidence type="ECO:0000256" key="3">
    <source>
        <dbReference type="SAM" id="MobiDB-lite"/>
    </source>
</evidence>
<accession>A0A8J6LFZ8</accession>
<dbReference type="InterPro" id="IPR047002">
    <property type="entry name" value="Tcp10_C_sf"/>
</dbReference>
<dbReference type="Gene3D" id="1.20.5.170">
    <property type="match status" value="1"/>
</dbReference>
<gene>
    <name evidence="5" type="ORF">GEV33_004878</name>
</gene>
<keyword evidence="6" id="KW-1185">Reference proteome</keyword>
<protein>
    <recommendedName>
        <fullName evidence="4">Centromere protein J C-terminal domain-containing protein</fullName>
    </recommendedName>
</protein>
<dbReference type="Pfam" id="PF07202">
    <property type="entry name" value="Tcp10_C"/>
    <property type="match status" value="2"/>
</dbReference>
<evidence type="ECO:0000256" key="1">
    <source>
        <dbReference type="ARBA" id="ARBA00005627"/>
    </source>
</evidence>
<sequence>MSLSPANILQRLNELKMWQESHEELLKKTKNLSNTSGNVTSASDYQTIEGLSAFDSTLNDENSLENMKNWESQVISPGKSFDQLLEEKLAQDPGPRTVAQKPKKPFLRKGAGLERFKLKPRQKPVRSRPKNNLNTSATPLRAPDLSVRPKATWCKIEEREDHIKKINELAQMDKCEVSEQTLYEKALEKELLIFEALEQKAENSSFCSTNSSVMRILSSTPSKIKPIAEEKRVHWESQSEEEDDVIETNLEREDIAEILLRLKSLAQNNARPNVPSIIEASEDEKWSSSEPSSDISISSIDLEETLKTEKRDVGVGTSEQPYGCAVCGDKLKRKIEEYEEKIQEVVEDKNRIVEIRKHLEQKERDFAKKKREFEDEKTNLVYELESERKKMIKEKQVFQTYVKDSQNRPNKRERQEISNLKQEVADLRETLKLKESKNGMTQARLRNQIKQLEKDNSNLKDEVERLTKENAKLSATQKLNRRPSDAKILHEINKNISKLTQETLRTKKCDQAEADKSERNKSSDKDDSLLETGTSHVDLETQYENTFRNQSPRETSTSTGKTEHTLEDGTKQIRYPNGNVKIVSPDGNQISVTFFNGDKQETNLIDGTVRYYFSERKICQTTYADGLELVEFPEGVTEKRYVDGRCEVMLPDGVVQTTFPDGSQETKYADGSIVNITKSGDKILLLPNGQKEIETKEYKVKSGVQAAVRIN</sequence>
<feature type="domain" description="Centromere protein J C-terminal" evidence="4">
    <location>
        <begin position="567"/>
        <end position="601"/>
    </location>
</feature>
<dbReference type="InterPro" id="IPR026581">
    <property type="entry name" value="TCP10L/CENPJ"/>
</dbReference>
<evidence type="ECO:0000313" key="6">
    <source>
        <dbReference type="Proteomes" id="UP000719412"/>
    </source>
</evidence>
<organism evidence="5 6">
    <name type="scientific">Tenebrio molitor</name>
    <name type="common">Yellow mealworm beetle</name>
    <dbReference type="NCBI Taxonomy" id="7067"/>
    <lineage>
        <taxon>Eukaryota</taxon>
        <taxon>Metazoa</taxon>
        <taxon>Ecdysozoa</taxon>
        <taxon>Arthropoda</taxon>
        <taxon>Hexapoda</taxon>
        <taxon>Insecta</taxon>
        <taxon>Pterygota</taxon>
        <taxon>Neoptera</taxon>
        <taxon>Endopterygota</taxon>
        <taxon>Coleoptera</taxon>
        <taxon>Polyphaga</taxon>
        <taxon>Cucujiformia</taxon>
        <taxon>Tenebrionidae</taxon>
        <taxon>Tenebrio</taxon>
    </lineage>
</organism>
<dbReference type="GO" id="GO:0005814">
    <property type="term" value="C:centriole"/>
    <property type="evidence" value="ECO:0007669"/>
    <property type="project" value="TreeGrafter"/>
</dbReference>
<dbReference type="AlphaFoldDB" id="A0A8J6LFZ8"/>
<name>A0A8J6LFZ8_TENMO</name>
<dbReference type="PANTHER" id="PTHR10331">
    <property type="entry name" value="T COMPLEX PROTEIN 10"/>
    <property type="match status" value="1"/>
</dbReference>
<feature type="domain" description="Centromere protein J C-terminal" evidence="4">
    <location>
        <begin position="660"/>
        <end position="693"/>
    </location>
</feature>